<dbReference type="SUPFAM" id="SSF161098">
    <property type="entry name" value="MetI-like"/>
    <property type="match status" value="1"/>
</dbReference>
<evidence type="ECO:0000256" key="6">
    <source>
        <dbReference type="ARBA" id="ARBA00023136"/>
    </source>
</evidence>
<name>A0A4P7SFB6_9CELL</name>
<keyword evidence="4 7" id="KW-0812">Transmembrane</keyword>
<evidence type="ECO:0000256" key="4">
    <source>
        <dbReference type="ARBA" id="ARBA00022692"/>
    </source>
</evidence>
<dbReference type="Pfam" id="PF19300">
    <property type="entry name" value="BPD_transp_1_N"/>
    <property type="match status" value="1"/>
</dbReference>
<evidence type="ECO:0000259" key="9">
    <source>
        <dbReference type="PROSITE" id="PS50928"/>
    </source>
</evidence>
<gene>
    <name evidence="10" type="ORF">E5225_03060</name>
</gene>
<organism evidence="10 11">
    <name type="scientific">Cellulomonas shaoxiangyii</name>
    <dbReference type="NCBI Taxonomy" id="2566013"/>
    <lineage>
        <taxon>Bacteria</taxon>
        <taxon>Bacillati</taxon>
        <taxon>Actinomycetota</taxon>
        <taxon>Actinomycetes</taxon>
        <taxon>Micrococcales</taxon>
        <taxon>Cellulomonadaceae</taxon>
        <taxon>Cellulomonas</taxon>
    </lineage>
</organism>
<feature type="transmembrane region" description="Helical" evidence="7">
    <location>
        <begin position="179"/>
        <end position="204"/>
    </location>
</feature>
<evidence type="ECO:0000256" key="8">
    <source>
        <dbReference type="SAM" id="MobiDB-lite"/>
    </source>
</evidence>
<feature type="transmembrane region" description="Helical" evidence="7">
    <location>
        <begin position="52"/>
        <end position="73"/>
    </location>
</feature>
<dbReference type="PROSITE" id="PS50928">
    <property type="entry name" value="ABC_TM1"/>
    <property type="match status" value="1"/>
</dbReference>
<dbReference type="GO" id="GO:0005886">
    <property type="term" value="C:plasma membrane"/>
    <property type="evidence" value="ECO:0007669"/>
    <property type="project" value="UniProtKB-SubCell"/>
</dbReference>
<keyword evidence="3" id="KW-1003">Cell membrane</keyword>
<keyword evidence="11" id="KW-1185">Reference proteome</keyword>
<feature type="region of interest" description="Disordered" evidence="8">
    <location>
        <begin position="1"/>
        <end position="38"/>
    </location>
</feature>
<feature type="transmembrane region" description="Helical" evidence="7">
    <location>
        <begin position="146"/>
        <end position="167"/>
    </location>
</feature>
<keyword evidence="6 7" id="KW-0472">Membrane</keyword>
<dbReference type="PANTHER" id="PTHR43163">
    <property type="entry name" value="DIPEPTIDE TRANSPORT SYSTEM PERMEASE PROTEIN DPPB-RELATED"/>
    <property type="match status" value="1"/>
</dbReference>
<evidence type="ECO:0000313" key="10">
    <source>
        <dbReference type="EMBL" id="QCB92682.1"/>
    </source>
</evidence>
<evidence type="ECO:0000256" key="5">
    <source>
        <dbReference type="ARBA" id="ARBA00022989"/>
    </source>
</evidence>
<evidence type="ECO:0000313" key="11">
    <source>
        <dbReference type="Proteomes" id="UP000296469"/>
    </source>
</evidence>
<dbReference type="CDD" id="cd06261">
    <property type="entry name" value="TM_PBP2"/>
    <property type="match status" value="1"/>
</dbReference>
<feature type="transmembrane region" description="Helical" evidence="7">
    <location>
        <begin position="300"/>
        <end position="327"/>
    </location>
</feature>
<keyword evidence="2 7" id="KW-0813">Transport</keyword>
<dbReference type="Proteomes" id="UP000296469">
    <property type="component" value="Chromosome"/>
</dbReference>
<dbReference type="EMBL" id="CP039291">
    <property type="protein sequence ID" value="QCB92682.1"/>
    <property type="molecule type" value="Genomic_DNA"/>
</dbReference>
<keyword evidence="5 7" id="KW-1133">Transmembrane helix</keyword>
<protein>
    <submittedName>
        <fullName evidence="10">ABC transporter permease</fullName>
    </submittedName>
</protein>
<reference evidence="10 11" key="1">
    <citation type="submission" date="2019-04" db="EMBL/GenBank/DDBJ databases">
        <title>Isolation and identification of Cellulomonas shaoxiangyii sp. Nov. isolated from feces of the Tibetan antelopes (Pantholops hodgsonii) in the Qinghai-Tibet plateau of China.</title>
        <authorList>
            <person name="Tian Z."/>
        </authorList>
    </citation>
    <scope>NUCLEOTIDE SEQUENCE [LARGE SCALE GENOMIC DNA]</scope>
    <source>
        <strain evidence="10 11">Z28</strain>
    </source>
</reference>
<feature type="domain" description="ABC transmembrane type-1" evidence="9">
    <location>
        <begin position="140"/>
        <end position="370"/>
    </location>
</feature>
<accession>A0A4P7SFB6</accession>
<dbReference type="AlphaFoldDB" id="A0A4P7SFB6"/>
<evidence type="ECO:0000256" key="7">
    <source>
        <dbReference type="RuleBase" id="RU363032"/>
    </source>
</evidence>
<dbReference type="PANTHER" id="PTHR43163:SF6">
    <property type="entry name" value="DIPEPTIDE TRANSPORT SYSTEM PERMEASE PROTEIN DPPB-RELATED"/>
    <property type="match status" value="1"/>
</dbReference>
<evidence type="ECO:0000256" key="3">
    <source>
        <dbReference type="ARBA" id="ARBA00022475"/>
    </source>
</evidence>
<feature type="transmembrane region" description="Helical" evidence="7">
    <location>
        <begin position="247"/>
        <end position="266"/>
    </location>
</feature>
<dbReference type="GO" id="GO:0071916">
    <property type="term" value="F:dipeptide transmembrane transporter activity"/>
    <property type="evidence" value="ECO:0007669"/>
    <property type="project" value="TreeGrafter"/>
</dbReference>
<dbReference type="InterPro" id="IPR045621">
    <property type="entry name" value="BPD_transp_1_N"/>
</dbReference>
<proteinExistence type="inferred from homology"/>
<evidence type="ECO:0000256" key="1">
    <source>
        <dbReference type="ARBA" id="ARBA00004651"/>
    </source>
</evidence>
<comment type="subcellular location">
    <subcellularLocation>
        <location evidence="1 7">Cell membrane</location>
        <topology evidence="1 7">Multi-pass membrane protein</topology>
    </subcellularLocation>
</comment>
<evidence type="ECO:0000256" key="2">
    <source>
        <dbReference type="ARBA" id="ARBA00022448"/>
    </source>
</evidence>
<sequence>MTGGVAPTGSGTTARQDRAEGGVSTTPPSGGAPARERWRGTTRAVRYVSRRVAITAALLLGVTVMTFLIVQAVPGDAATANLSETALNDPEVVAAYRAKWGLDQPLPVQYWVYLTHVLQGDLGISQQTGRPVLGDLMTYVPATLEIALPAMLLAIVIGTAVGLYAAVHHDRAGDQVVRFGTLLGLSTPSFWLSLVVLYVFFYVLGVAPSGGRLSTWLTPPPRVTGMFTVDAALAGRWDVWWDAVQHLALPVLVLTFLTVAILTRFVRSAMLEVLDADYIRAARAKGLPERTVLRHHVLRAGLVPVITVSGLAFASLLSGTVLVEQIFGWPGVGQYAYRAASGLDMPAIMGVSLFVALVYTAVNLAVDLLYGVIDPRIRVS</sequence>
<feature type="transmembrane region" description="Helical" evidence="7">
    <location>
        <begin position="347"/>
        <end position="373"/>
    </location>
</feature>
<dbReference type="KEGG" id="celz:E5225_03060"/>
<dbReference type="Pfam" id="PF00528">
    <property type="entry name" value="BPD_transp_1"/>
    <property type="match status" value="1"/>
</dbReference>
<dbReference type="OrthoDB" id="9778910at2"/>
<comment type="similarity">
    <text evidence="7">Belongs to the binding-protein-dependent transport system permease family.</text>
</comment>
<dbReference type="InterPro" id="IPR035906">
    <property type="entry name" value="MetI-like_sf"/>
</dbReference>
<dbReference type="Gene3D" id="1.10.3720.10">
    <property type="entry name" value="MetI-like"/>
    <property type="match status" value="1"/>
</dbReference>
<dbReference type="InterPro" id="IPR000515">
    <property type="entry name" value="MetI-like"/>
</dbReference>